<evidence type="ECO:0000256" key="1">
    <source>
        <dbReference type="ARBA" id="ARBA00005805"/>
    </source>
</evidence>
<dbReference type="InterPro" id="IPR033290">
    <property type="entry name" value="CCDC39"/>
</dbReference>
<dbReference type="OMA" id="VDADIPM"/>
<dbReference type="OrthoDB" id="420518at2759"/>
<comment type="function">
    <text evidence="4">Required for assembly of dynein regulatory complex (DRC) and inner dynein arm (IDA) complexes, which are responsible for ciliary beat regulation, thereby playing a central role in motility in cilia and flagella. Probably acts together with CCDC40 to form a molecular ruler that determines the 96 nanometer (nm) repeat length and arrangements of components in cilia and flagella. Not required for outer dynein arm complexes assembly.</text>
</comment>
<accession>N6U9C5</accession>
<dbReference type="PANTHER" id="PTHR18962">
    <property type="entry name" value="COILED-COIL DOMAIN-CONTAINING PROTEIN 39"/>
    <property type="match status" value="1"/>
</dbReference>
<keyword evidence="3" id="KW-0175">Coiled coil</keyword>
<dbReference type="PANTHER" id="PTHR18962:SF0">
    <property type="entry name" value="COILED-COIL DOMAIN-CONTAINING PROTEIN 39"/>
    <property type="match status" value="1"/>
</dbReference>
<comment type="similarity">
    <text evidence="1">Belongs to the CCDC39 family.</text>
</comment>
<proteinExistence type="inferred from homology"/>
<dbReference type="GO" id="GO:0005930">
    <property type="term" value="C:axoneme"/>
    <property type="evidence" value="ECO:0007669"/>
    <property type="project" value="InterPro"/>
</dbReference>
<dbReference type="GO" id="GO:0060287">
    <property type="term" value="P:epithelial cilium movement involved in determination of left/right asymmetry"/>
    <property type="evidence" value="ECO:0007669"/>
    <property type="project" value="TreeGrafter"/>
</dbReference>
<name>N6U9C5_DENPD</name>
<dbReference type="HOGENOM" id="CLU_009793_2_0_1"/>
<evidence type="ECO:0000313" key="5">
    <source>
        <dbReference type="EMBL" id="ENN77251.1"/>
    </source>
</evidence>
<feature type="non-terminal residue" evidence="5">
    <location>
        <position position="1"/>
    </location>
</feature>
<evidence type="ECO:0000256" key="4">
    <source>
        <dbReference type="ARBA" id="ARBA00045182"/>
    </source>
</evidence>
<dbReference type="Pfam" id="PF24161">
    <property type="entry name" value="CCDC39"/>
    <property type="match status" value="1"/>
</dbReference>
<protein>
    <recommendedName>
        <fullName evidence="2">Coiled-coil domain-containing protein 39</fullName>
    </recommendedName>
</protein>
<sequence length="938" mass="110239">MAYLEEILRKLGWDDGFQMPVANSENQALEQELAKLTLHKVKAKSILDNSQSRLTNLKEHFKFVTQENEQTQKIITAHKQQYDSEANQYHALKGEKNKLEHDVAEVDKRIKLLAEDKGKQKKNLEKAVIKVDRIKRETGWDIEALKAWEEALKKRDDDNELIKKFSKEDERRFNELEARRQFLQSEYDAKNFTISKMVCDLHSCEMIIERTGKAIKQQINERENLIKQWKDTVKMLQQRDADIDARQERILEAETVLEQQQEHLEEENSMLKNEQKNNHVIELELEQLNAANSRMRRELGDLQQTMYAIVNECHTLKRRVTASANNLEKLRIQKRQMDVEMDQKERKCIKDQAEMESIESKIAEMKGSNLSSTERIRRIRKLMESEEKRCSVLMADTEKINSNLYRTDQLLKDQQQVGKSLEIQINNSYCICNKLRKHIRDEEKSLEKLKEVVYDMVTHINQIHLSEFRIDEFEQRLCKLEGSNKPDDHADEKDEKIRELETTLYDHAEVQHTLQSQVDRLQDEMRKLSNFIAADREHLENLQNQVENHLLVYDIGRKQIAAAKKSTQEKQVEENIMRLRINHIETDMHKEEKRIFSLQKLRLTLDQVMKERNLEIDTKRSIVLTKKRNLEEEKGRLKGDISIRKIKLEQFQKKYHIELMSLGKQPLFSPNRDNNRAINAGKDEDGQPLSVTHFKIKSAQEKFFLQQQGDELDKKIKVAEKEIVAIENTLKMINLTNVAFKNNLSPLKDDDVTIQEMKVLENKYKDWTQKCREAKQELAKHQAIFDDLTKELNEVLMPVRMENKELVDKLEEENIVIEKQERTKEEKLKRTETQIRKALKNLRSKDISIYDQDLEVRQLKDANNTVVKRLCSMMKEYADVAPNISKYSAEHNIDLKSQNSLSSDSFSTASSISSPSSTRSLTTRFNPVVVSKVDLSFN</sequence>
<dbReference type="AlphaFoldDB" id="N6U9C5"/>
<dbReference type="GO" id="GO:0005576">
    <property type="term" value="C:extracellular region"/>
    <property type="evidence" value="ECO:0007669"/>
    <property type="project" value="GOC"/>
</dbReference>
<organism evidence="5">
    <name type="scientific">Dendroctonus ponderosae</name>
    <name type="common">Mountain pine beetle</name>
    <dbReference type="NCBI Taxonomy" id="77166"/>
    <lineage>
        <taxon>Eukaryota</taxon>
        <taxon>Metazoa</taxon>
        <taxon>Ecdysozoa</taxon>
        <taxon>Arthropoda</taxon>
        <taxon>Hexapoda</taxon>
        <taxon>Insecta</taxon>
        <taxon>Pterygota</taxon>
        <taxon>Neoptera</taxon>
        <taxon>Endopterygota</taxon>
        <taxon>Coleoptera</taxon>
        <taxon>Polyphaga</taxon>
        <taxon>Cucujiformia</taxon>
        <taxon>Curculionidae</taxon>
        <taxon>Scolytinae</taxon>
        <taxon>Dendroctonus</taxon>
    </lineage>
</organism>
<dbReference type="GO" id="GO:0060285">
    <property type="term" value="P:cilium-dependent cell motility"/>
    <property type="evidence" value="ECO:0007669"/>
    <property type="project" value="TreeGrafter"/>
</dbReference>
<gene>
    <name evidence="5" type="ORF">YQE_06080</name>
</gene>
<reference evidence="5" key="1">
    <citation type="journal article" date="2013" name="Genome Biol.">
        <title>Draft genome of the mountain pine beetle, Dendroctonus ponderosae Hopkins, a major forest pest.</title>
        <authorList>
            <person name="Keeling C.I."/>
            <person name="Yuen M.M."/>
            <person name="Liao N.Y."/>
            <person name="Docking T.R."/>
            <person name="Chan S.K."/>
            <person name="Taylor G.A."/>
            <person name="Palmquist D.L."/>
            <person name="Jackman S.D."/>
            <person name="Nguyen A."/>
            <person name="Li M."/>
            <person name="Henderson H."/>
            <person name="Janes J.K."/>
            <person name="Zhao Y."/>
            <person name="Pandoh P."/>
            <person name="Moore R."/>
            <person name="Sperling F.A."/>
            <person name="Huber D.P."/>
            <person name="Birol I."/>
            <person name="Jones S.J."/>
            <person name="Bohlmann J."/>
        </authorList>
    </citation>
    <scope>NUCLEOTIDE SEQUENCE</scope>
</reference>
<dbReference type="EMBL" id="KB740948">
    <property type="protein sequence ID" value="ENN77251.1"/>
    <property type="molecule type" value="Genomic_DNA"/>
</dbReference>
<evidence type="ECO:0000256" key="3">
    <source>
        <dbReference type="ARBA" id="ARBA00023054"/>
    </source>
</evidence>
<dbReference type="GO" id="GO:0036159">
    <property type="term" value="P:inner dynein arm assembly"/>
    <property type="evidence" value="ECO:0007669"/>
    <property type="project" value="InterPro"/>
</dbReference>
<evidence type="ECO:0000256" key="2">
    <source>
        <dbReference type="ARBA" id="ARBA00016725"/>
    </source>
</evidence>